<gene>
    <name evidence="3" type="ORF">GR316_08110</name>
</gene>
<dbReference type="InterPro" id="IPR039261">
    <property type="entry name" value="FNR_nucleotide-bd"/>
</dbReference>
<evidence type="ECO:0000313" key="4">
    <source>
        <dbReference type="Proteomes" id="UP000679284"/>
    </source>
</evidence>
<dbReference type="InterPro" id="IPR007037">
    <property type="entry name" value="SIP_rossman_dom"/>
</dbReference>
<evidence type="ECO:0000313" key="3">
    <source>
        <dbReference type="EMBL" id="QUS36237.1"/>
    </source>
</evidence>
<dbReference type="Gene3D" id="3.40.50.80">
    <property type="entry name" value="Nucleotide-binding domain of ferredoxin-NADP reductase (FNR) module"/>
    <property type="match status" value="1"/>
</dbReference>
<evidence type="ECO:0000259" key="2">
    <source>
        <dbReference type="PROSITE" id="PS51384"/>
    </source>
</evidence>
<dbReference type="PROSITE" id="PS51384">
    <property type="entry name" value="FAD_FR"/>
    <property type="match status" value="1"/>
</dbReference>
<dbReference type="Gene3D" id="2.40.30.10">
    <property type="entry name" value="Translation factors"/>
    <property type="match status" value="1"/>
</dbReference>
<dbReference type="AlphaFoldDB" id="A0A8J8SL88"/>
<accession>A0A8J8SL88</accession>
<dbReference type="InterPro" id="IPR039374">
    <property type="entry name" value="SIP_fam"/>
</dbReference>
<sequence length="332" mass="35843">MQRTTAFLAIPAATFLPGLIQRATELELAVSDTPRGKSVNMFYGTLEVIDTGPSTTVELTSADGAQLVSLRETLSWHLDQAGLNHCVTWAKMRVGANPANMALGRVARVLDISPNFRRIRLAGDYTRFLNGGLHFRLLIGPEGADWPTADDTGGTVWPGGVEAWHRPAYTVRDICPEGRWIDFDLFRHEGGRAHDWSGTLSPGQEVGLTGPGGTGLSEAPWIGLFGDETALPAVIRMIRGAPEGTVGEAVILVPTEADIQRVACPPGITLRWALRERGDTLIDAFRAARVPDGPRYVYFASEKAEAAAAREHGAALGLKRGELHALAYWTAD</sequence>
<proteinExistence type="inferred from homology"/>
<dbReference type="Pfam" id="PF08021">
    <property type="entry name" value="FAD_binding_9"/>
    <property type="match status" value="1"/>
</dbReference>
<feature type="domain" description="FAD-binding FR-type" evidence="2">
    <location>
        <begin position="99"/>
        <end position="218"/>
    </location>
</feature>
<dbReference type="SUPFAM" id="SSF63380">
    <property type="entry name" value="Riboflavin synthase domain-like"/>
    <property type="match status" value="1"/>
</dbReference>
<organism evidence="3 4">
    <name type="scientific">Falsirhodobacter algicola</name>
    <dbReference type="NCBI Taxonomy" id="2692330"/>
    <lineage>
        <taxon>Bacteria</taxon>
        <taxon>Pseudomonadati</taxon>
        <taxon>Pseudomonadota</taxon>
        <taxon>Alphaproteobacteria</taxon>
        <taxon>Rhodobacterales</taxon>
        <taxon>Paracoccaceae</taxon>
        <taxon>Falsirhodobacter</taxon>
    </lineage>
</organism>
<dbReference type="InterPro" id="IPR013113">
    <property type="entry name" value="SIP_FAD-bd"/>
</dbReference>
<dbReference type="CDD" id="cd06193">
    <property type="entry name" value="siderophore_interacting"/>
    <property type="match status" value="1"/>
</dbReference>
<keyword evidence="4" id="KW-1185">Reference proteome</keyword>
<dbReference type="Pfam" id="PF04954">
    <property type="entry name" value="SIP"/>
    <property type="match status" value="1"/>
</dbReference>
<dbReference type="GO" id="GO:0016491">
    <property type="term" value="F:oxidoreductase activity"/>
    <property type="evidence" value="ECO:0007669"/>
    <property type="project" value="InterPro"/>
</dbReference>
<protein>
    <submittedName>
        <fullName evidence="3">SIP domain-containing protein</fullName>
    </submittedName>
</protein>
<dbReference type="InterPro" id="IPR017927">
    <property type="entry name" value="FAD-bd_FR_type"/>
</dbReference>
<dbReference type="InterPro" id="IPR017938">
    <property type="entry name" value="Riboflavin_synthase-like_b-brl"/>
</dbReference>
<dbReference type="EMBL" id="CP047289">
    <property type="protein sequence ID" value="QUS36237.1"/>
    <property type="molecule type" value="Genomic_DNA"/>
</dbReference>
<evidence type="ECO:0000256" key="1">
    <source>
        <dbReference type="ARBA" id="ARBA00035644"/>
    </source>
</evidence>
<comment type="similarity">
    <text evidence="1">Belongs to the SIP oxidoreductase family.</text>
</comment>
<name>A0A8J8SL88_9RHOB</name>
<reference evidence="3" key="1">
    <citation type="submission" date="2020-01" db="EMBL/GenBank/DDBJ databases">
        <authorList>
            <person name="Yang Y."/>
            <person name="Kwon Y.M."/>
        </authorList>
    </citation>
    <scope>NUCLEOTIDE SEQUENCE</scope>
    <source>
        <strain evidence="3">PG104</strain>
    </source>
</reference>
<dbReference type="RefSeq" id="WP_211783457.1">
    <property type="nucleotide sequence ID" value="NZ_CP047289.1"/>
</dbReference>
<dbReference type="Proteomes" id="UP000679284">
    <property type="component" value="Chromosome"/>
</dbReference>
<dbReference type="PANTHER" id="PTHR30157:SF0">
    <property type="entry name" value="NADPH-DEPENDENT FERRIC-CHELATE REDUCTASE"/>
    <property type="match status" value="1"/>
</dbReference>
<dbReference type="KEGG" id="fap:GR316_08110"/>
<dbReference type="PANTHER" id="PTHR30157">
    <property type="entry name" value="FERRIC REDUCTASE, NADPH-DEPENDENT"/>
    <property type="match status" value="1"/>
</dbReference>